<feature type="signal peptide" evidence="1">
    <location>
        <begin position="1"/>
        <end position="22"/>
    </location>
</feature>
<feature type="chain" id="PRO_5047065572" description="DUF2147 domain-containing protein" evidence="1">
    <location>
        <begin position="23"/>
        <end position="139"/>
    </location>
</feature>
<dbReference type="RefSeq" id="WP_367854753.1">
    <property type="nucleotide sequence ID" value="NZ_JBFOHK010000003.1"/>
</dbReference>
<proteinExistence type="predicted"/>
<evidence type="ECO:0000313" key="2">
    <source>
        <dbReference type="EMBL" id="MEW9572688.1"/>
    </source>
</evidence>
<evidence type="ECO:0000256" key="1">
    <source>
        <dbReference type="SAM" id="SignalP"/>
    </source>
</evidence>
<protein>
    <recommendedName>
        <fullName evidence="4">DUF2147 domain-containing protein</fullName>
    </recommendedName>
</protein>
<dbReference type="EMBL" id="JBFOHK010000003">
    <property type="protein sequence ID" value="MEW9572688.1"/>
    <property type="molecule type" value="Genomic_DNA"/>
</dbReference>
<reference evidence="2 3" key="1">
    <citation type="submission" date="2024-06" db="EMBL/GenBank/DDBJ databases">
        <authorList>
            <person name="Woo H."/>
        </authorList>
    </citation>
    <scope>NUCLEOTIDE SEQUENCE [LARGE SCALE GENOMIC DNA]</scope>
    <source>
        <strain evidence="2 3">Si-c</strain>
    </source>
</reference>
<comment type="caution">
    <text evidence="2">The sequence shown here is derived from an EMBL/GenBank/DDBJ whole genome shotgun (WGS) entry which is preliminary data.</text>
</comment>
<evidence type="ECO:0000313" key="3">
    <source>
        <dbReference type="Proteomes" id="UP001556220"/>
    </source>
</evidence>
<keyword evidence="1" id="KW-0732">Signal</keyword>
<keyword evidence="3" id="KW-1185">Reference proteome</keyword>
<evidence type="ECO:0008006" key="4">
    <source>
        <dbReference type="Google" id="ProtNLM"/>
    </source>
</evidence>
<organism evidence="2 3">
    <name type="scientific">Rhodanobacter lycopersici</name>
    <dbReference type="NCBI Taxonomy" id="3162487"/>
    <lineage>
        <taxon>Bacteria</taxon>
        <taxon>Pseudomonadati</taxon>
        <taxon>Pseudomonadota</taxon>
        <taxon>Gammaproteobacteria</taxon>
        <taxon>Lysobacterales</taxon>
        <taxon>Rhodanobacteraceae</taxon>
        <taxon>Rhodanobacter</taxon>
    </lineage>
</organism>
<dbReference type="Proteomes" id="UP001556220">
    <property type="component" value="Unassembled WGS sequence"/>
</dbReference>
<sequence length="139" mass="15180">MRTLPRIALTAATLCASVAALGSELSGKWVLYIENPEHQVVTTAKVAFTDKPAASCMSGEWKVVEVVSTKTKNKEFFPVAEPLSYRIENGQLTIGRNEVCDAYLWLQGKLGSTTVQGSYFSLWLGGSSPRGYFKLSQAK</sequence>
<accession>A0ABV3QFS4</accession>
<gene>
    <name evidence="2" type="ORF">ABQJ54_13090</name>
</gene>
<name>A0ABV3QFS4_9GAMM</name>